<sequence>MDSNRLFTDTFDKIRYPNDSKYIDFLLSEINKSESNLEANLESIRIDFPNLTDHSLLHSKMLWKYADLILGGKMRLNPLEGYILHMCFLIHDAGMCFSILNNKKYLQGLPIYLDFIALNPDIKNLEEEALFYCVRKLHGEFAEQIPLSKLSSERMVIENENLRDEFGELIGKISKSHSMDIAYIDSELFVYNSPEHTHFPIDSKKLAYILRVSDAAHIDRLRTPLSEKEISEKISGDSQNHWVFQKKIGFPSVDKGLIVYNSVKSFDKNERRAWWLCFEALSVLNEELKKAAVFFFESGADGFLAKGVKAIDNTLLLGQQYIRTNGWDSVDTKIKVSQPNLLALNIGGKKLYNYTYLALRELVQNSIDALHLRKYKQKDFQGKITIEIQNQENEWFLYVNDNGIGMSKNIMINHLLDFGRSYWDSYDFYDEYVGVAQKSFKSIGQFGIGFYSAFMLGDEIEVISTKFGDEINSRNILKFEKGLLENPNLVVKKVNELDSDFGTSVRIKLFNDPYGDGGFVNEANLENPNLHNIVKYLAPNIDHQIEILENNNAKMIEKLSLNTYTNFDFKSFSDLVCLQKKKGGSEVLHNNLKDTKRKLLPIYQENKIVGQLGVLPYINGRVSQDTGVILSRGIRITSMQGNIMGFINVPEVKNLNRDQYESGITYEALIDWALRYIEYLSKESSISGNNLDVEIKTIKYALGILEDNEIIFTYIDNVSNTCEPLTKGGLRNFIKKRDEFNHIQLFDKLHDDFVYNGIFDVIRPLYLDNLIREEDNYKLISISKLIQEIIKDEWGDFEKKERHGFTEYWHVNANSYPFSSIISYKKIKS</sequence>
<accession>A0ABW5NK00</accession>
<gene>
    <name evidence="6" type="ORF">ACFSQ3_07150</name>
</gene>
<organism evidence="6 7">
    <name type="scientific">Sphingobacterium corticis</name>
    <dbReference type="NCBI Taxonomy" id="1812823"/>
    <lineage>
        <taxon>Bacteria</taxon>
        <taxon>Pseudomonadati</taxon>
        <taxon>Bacteroidota</taxon>
        <taxon>Sphingobacteriia</taxon>
        <taxon>Sphingobacteriales</taxon>
        <taxon>Sphingobacteriaceae</taxon>
        <taxon>Sphingobacterium</taxon>
    </lineage>
</organism>
<dbReference type="Gene3D" id="3.30.565.10">
    <property type="entry name" value="Histidine kinase-like ATPase, C-terminal domain"/>
    <property type="match status" value="1"/>
</dbReference>
<proteinExistence type="inferred from homology"/>
<dbReference type="Proteomes" id="UP001597393">
    <property type="component" value="Unassembled WGS sequence"/>
</dbReference>
<keyword evidence="3 6" id="KW-0067">ATP-binding</keyword>
<dbReference type="EMBL" id="JBHUMA010000006">
    <property type="protein sequence ID" value="MFD2598725.1"/>
    <property type="molecule type" value="Genomic_DNA"/>
</dbReference>
<keyword evidence="2" id="KW-0547">Nucleotide-binding</keyword>
<comment type="caution">
    <text evidence="6">The sequence shown here is derived from an EMBL/GenBank/DDBJ whole genome shotgun (WGS) entry which is preliminary data.</text>
</comment>
<keyword evidence="4" id="KW-0143">Chaperone</keyword>
<evidence type="ECO:0000256" key="2">
    <source>
        <dbReference type="ARBA" id="ARBA00022741"/>
    </source>
</evidence>
<protein>
    <submittedName>
        <fullName evidence="6">ATP-binding protein</fullName>
    </submittedName>
</protein>
<evidence type="ECO:0000259" key="5">
    <source>
        <dbReference type="Pfam" id="PF24391"/>
    </source>
</evidence>
<dbReference type="Pfam" id="PF24391">
    <property type="entry name" value="HD-CE"/>
    <property type="match status" value="1"/>
</dbReference>
<dbReference type="SUPFAM" id="SSF55874">
    <property type="entry name" value="ATPase domain of HSP90 chaperone/DNA topoisomerase II/histidine kinase"/>
    <property type="match status" value="1"/>
</dbReference>
<dbReference type="InterPro" id="IPR056471">
    <property type="entry name" value="HD-CE"/>
</dbReference>
<dbReference type="InterPro" id="IPR020575">
    <property type="entry name" value="Hsp90_N"/>
</dbReference>
<feature type="domain" description="HD-CE" evidence="5">
    <location>
        <begin position="48"/>
        <end position="290"/>
    </location>
</feature>
<dbReference type="GO" id="GO:0005524">
    <property type="term" value="F:ATP binding"/>
    <property type="evidence" value="ECO:0007669"/>
    <property type="project" value="UniProtKB-KW"/>
</dbReference>
<comment type="similarity">
    <text evidence="1">Belongs to the heat shock protein 90 family.</text>
</comment>
<dbReference type="InterPro" id="IPR036890">
    <property type="entry name" value="HATPase_C_sf"/>
</dbReference>
<keyword evidence="7" id="KW-1185">Reference proteome</keyword>
<evidence type="ECO:0000313" key="7">
    <source>
        <dbReference type="Proteomes" id="UP001597393"/>
    </source>
</evidence>
<dbReference type="Pfam" id="PF13589">
    <property type="entry name" value="HATPase_c_3"/>
    <property type="match status" value="1"/>
</dbReference>
<reference evidence="7" key="1">
    <citation type="journal article" date="2019" name="Int. J. Syst. Evol. Microbiol.">
        <title>The Global Catalogue of Microorganisms (GCM) 10K type strain sequencing project: providing services to taxonomists for standard genome sequencing and annotation.</title>
        <authorList>
            <consortium name="The Broad Institute Genomics Platform"/>
            <consortium name="The Broad Institute Genome Sequencing Center for Infectious Disease"/>
            <person name="Wu L."/>
            <person name="Ma J."/>
        </authorList>
    </citation>
    <scope>NUCLEOTIDE SEQUENCE [LARGE SCALE GENOMIC DNA]</scope>
    <source>
        <strain evidence="7">KCTC 42248</strain>
    </source>
</reference>
<evidence type="ECO:0000256" key="1">
    <source>
        <dbReference type="ARBA" id="ARBA00008239"/>
    </source>
</evidence>
<dbReference type="PRINTS" id="PR00775">
    <property type="entry name" value="HEATSHOCK90"/>
</dbReference>
<evidence type="ECO:0000313" key="6">
    <source>
        <dbReference type="EMBL" id="MFD2598725.1"/>
    </source>
</evidence>
<dbReference type="PANTHER" id="PTHR11528">
    <property type="entry name" value="HEAT SHOCK PROTEIN 90 FAMILY MEMBER"/>
    <property type="match status" value="1"/>
</dbReference>
<evidence type="ECO:0000256" key="3">
    <source>
        <dbReference type="ARBA" id="ARBA00022840"/>
    </source>
</evidence>
<dbReference type="InterPro" id="IPR001404">
    <property type="entry name" value="Hsp90_fam"/>
</dbReference>
<dbReference type="RefSeq" id="WP_380868854.1">
    <property type="nucleotide sequence ID" value="NZ_JBHUMA010000006.1"/>
</dbReference>
<evidence type="ECO:0000256" key="4">
    <source>
        <dbReference type="ARBA" id="ARBA00023186"/>
    </source>
</evidence>
<name>A0ABW5NK00_9SPHI</name>